<comment type="caution">
    <text evidence="1">The sequence shown here is derived from an EMBL/GenBank/DDBJ whole genome shotgun (WGS) entry which is preliminary data.</text>
</comment>
<dbReference type="EMBL" id="CM047749">
    <property type="protein sequence ID" value="KAJ0010029.1"/>
    <property type="molecule type" value="Genomic_DNA"/>
</dbReference>
<sequence length="126" mass="13766">MEKRIAIIGAGISGLLAWEMEGCSNILNHLTEVYQVNFLSQCVGQFGDCPNIPKFPPNKVPEAFHGKVIPSMEYAAMDYESVAEFVKRKRGSGSSPNSSTSSDWILRKCCKLANLRGEVPVASRAS</sequence>
<dbReference type="Proteomes" id="UP001163603">
    <property type="component" value="Chromosome 14"/>
</dbReference>
<organism evidence="1 2">
    <name type="scientific">Pistacia integerrima</name>
    <dbReference type="NCBI Taxonomy" id="434235"/>
    <lineage>
        <taxon>Eukaryota</taxon>
        <taxon>Viridiplantae</taxon>
        <taxon>Streptophyta</taxon>
        <taxon>Embryophyta</taxon>
        <taxon>Tracheophyta</taxon>
        <taxon>Spermatophyta</taxon>
        <taxon>Magnoliopsida</taxon>
        <taxon>eudicotyledons</taxon>
        <taxon>Gunneridae</taxon>
        <taxon>Pentapetalae</taxon>
        <taxon>rosids</taxon>
        <taxon>malvids</taxon>
        <taxon>Sapindales</taxon>
        <taxon>Anacardiaceae</taxon>
        <taxon>Pistacia</taxon>
    </lineage>
</organism>
<gene>
    <name evidence="1" type="ORF">Pint_34115</name>
</gene>
<evidence type="ECO:0000313" key="2">
    <source>
        <dbReference type="Proteomes" id="UP001163603"/>
    </source>
</evidence>
<protein>
    <submittedName>
        <fullName evidence="1">Uncharacterized protein</fullName>
    </submittedName>
</protein>
<proteinExistence type="predicted"/>
<reference evidence="2" key="1">
    <citation type="journal article" date="2023" name="G3 (Bethesda)">
        <title>Genome assembly and association tests identify interacting loci associated with vigor, precocity, and sex in interspecific pistachio rootstocks.</title>
        <authorList>
            <person name="Palmer W."/>
            <person name="Jacygrad E."/>
            <person name="Sagayaradj S."/>
            <person name="Cavanaugh K."/>
            <person name="Han R."/>
            <person name="Bertier L."/>
            <person name="Beede B."/>
            <person name="Kafkas S."/>
            <person name="Golino D."/>
            <person name="Preece J."/>
            <person name="Michelmore R."/>
        </authorList>
    </citation>
    <scope>NUCLEOTIDE SEQUENCE [LARGE SCALE GENOMIC DNA]</scope>
</reference>
<name>A0ACC0X5N9_9ROSI</name>
<accession>A0ACC0X5N9</accession>
<keyword evidence="2" id="KW-1185">Reference proteome</keyword>
<evidence type="ECO:0000313" key="1">
    <source>
        <dbReference type="EMBL" id="KAJ0010029.1"/>
    </source>
</evidence>